<organism evidence="4 5">
    <name type="scientific">Hymenobacter arizonensis</name>
    <name type="common">Siccationidurans arizonensis</name>
    <dbReference type="NCBI Taxonomy" id="1227077"/>
    <lineage>
        <taxon>Bacteria</taxon>
        <taxon>Pseudomonadati</taxon>
        <taxon>Bacteroidota</taxon>
        <taxon>Cytophagia</taxon>
        <taxon>Cytophagales</taxon>
        <taxon>Hymenobacteraceae</taxon>
        <taxon>Hymenobacter</taxon>
    </lineage>
</organism>
<dbReference type="AlphaFoldDB" id="A0A1I5Z8K2"/>
<evidence type="ECO:0000313" key="5">
    <source>
        <dbReference type="Proteomes" id="UP000199029"/>
    </source>
</evidence>
<evidence type="ECO:0000313" key="4">
    <source>
        <dbReference type="EMBL" id="SFQ52790.1"/>
    </source>
</evidence>
<dbReference type="EMBL" id="FOXS01000003">
    <property type="protein sequence ID" value="SFQ52790.1"/>
    <property type="molecule type" value="Genomic_DNA"/>
</dbReference>
<dbReference type="PANTHER" id="PTHR47199:SF2">
    <property type="entry name" value="PHOTOSYSTEM II STABILITY_ASSEMBLY FACTOR HCF136, CHLOROPLASTIC"/>
    <property type="match status" value="1"/>
</dbReference>
<dbReference type="InterPro" id="IPR028203">
    <property type="entry name" value="PSII_CF48-like_dom"/>
</dbReference>
<dbReference type="GO" id="GO:0015979">
    <property type="term" value="P:photosynthesis"/>
    <property type="evidence" value="ECO:0007669"/>
    <property type="project" value="UniProtKB-KW"/>
</dbReference>
<reference evidence="5" key="1">
    <citation type="submission" date="2016-10" db="EMBL/GenBank/DDBJ databases">
        <authorList>
            <person name="Varghese N."/>
            <person name="Submissions S."/>
        </authorList>
    </citation>
    <scope>NUCLEOTIDE SEQUENCE [LARGE SCALE GENOMIC DNA]</scope>
    <source>
        <strain evidence="5">OR362-8,ATCC BAA-1266,JCM 13504</strain>
    </source>
</reference>
<dbReference type="PROSITE" id="PS51257">
    <property type="entry name" value="PROKAR_LIPOPROTEIN"/>
    <property type="match status" value="1"/>
</dbReference>
<dbReference type="Proteomes" id="UP000199029">
    <property type="component" value="Unassembled WGS sequence"/>
</dbReference>
<dbReference type="Gene3D" id="2.130.10.10">
    <property type="entry name" value="YVTN repeat-like/Quinoprotein amine dehydrogenase"/>
    <property type="match status" value="1"/>
</dbReference>
<proteinExistence type="predicted"/>
<dbReference type="OrthoDB" id="9757809at2"/>
<dbReference type="PANTHER" id="PTHR47199">
    <property type="entry name" value="PHOTOSYSTEM II STABILITY/ASSEMBLY FACTOR HCF136, CHLOROPLASTIC"/>
    <property type="match status" value="1"/>
</dbReference>
<evidence type="ECO:0000256" key="1">
    <source>
        <dbReference type="ARBA" id="ARBA00022531"/>
    </source>
</evidence>
<keyword evidence="1" id="KW-0602">Photosynthesis</keyword>
<keyword evidence="5" id="KW-1185">Reference proteome</keyword>
<protein>
    <submittedName>
        <fullName evidence="4">Photosynthesis system II assembly factor YCF48</fullName>
    </submittedName>
</protein>
<dbReference type="RefSeq" id="WP_092674294.1">
    <property type="nucleotide sequence ID" value="NZ_FOXS01000003.1"/>
</dbReference>
<dbReference type="Pfam" id="PF14870">
    <property type="entry name" value="PSII_BNR"/>
    <property type="match status" value="2"/>
</dbReference>
<accession>A0A1I5Z8K2</accession>
<keyword evidence="2" id="KW-0604">Photosystem II</keyword>
<feature type="domain" description="Photosynthesis system II assembly factor Ycf48/Hcf136-like" evidence="3">
    <location>
        <begin position="30"/>
        <end position="120"/>
    </location>
</feature>
<feature type="domain" description="Photosynthesis system II assembly factor Ycf48/Hcf136-like" evidence="3">
    <location>
        <begin position="132"/>
        <end position="207"/>
    </location>
</feature>
<sequence>MKKYYCLLFSGALAFAGCTEDKYVLDVYSTMRYDVLALPTAADTLSLNTVDFVSAREGFVGGANGSLFVTSDAGQTWTRRSQPTLGTINKLLFTSATTGWAGTSNGLYRTTNGGQSWTGVMTYDSYGSASGSITDLQFVTSQVGYAVGAGGSINKTTNGGTTWASVHRRIDKRYTFQAVSFTSVDSGTVVGDERSRWLTDDGGKTWDIFDYRGNPQDNTTHDIIRYNLNTYLLATPRGFEAHDAIRSYKPDNEYGGPVYGLATAGRGGPVVGVGRRMVIRRHEAFSQAGERTPWVYVHAPDGATINATFYAADFADASTFYAVGPRGLVYRFHYQ</sequence>
<dbReference type="STRING" id="1227077.SAMN04515668_2816"/>
<dbReference type="InterPro" id="IPR015943">
    <property type="entry name" value="WD40/YVTN_repeat-like_dom_sf"/>
</dbReference>
<gene>
    <name evidence="4" type="ORF">SAMN04515668_2816</name>
</gene>
<dbReference type="SUPFAM" id="SSF110296">
    <property type="entry name" value="Oligoxyloglucan reducing end-specific cellobiohydrolase"/>
    <property type="match status" value="1"/>
</dbReference>
<name>A0A1I5Z8K2_HYMAR</name>
<dbReference type="GO" id="GO:0009523">
    <property type="term" value="C:photosystem II"/>
    <property type="evidence" value="ECO:0007669"/>
    <property type="project" value="UniProtKB-KW"/>
</dbReference>
<evidence type="ECO:0000256" key="2">
    <source>
        <dbReference type="ARBA" id="ARBA00023276"/>
    </source>
</evidence>
<evidence type="ECO:0000259" key="3">
    <source>
        <dbReference type="Pfam" id="PF14870"/>
    </source>
</evidence>